<dbReference type="InterPro" id="IPR013113">
    <property type="entry name" value="SIP_FAD-bd"/>
</dbReference>
<reference evidence="2" key="1">
    <citation type="submission" date="2019-09" db="EMBL/GenBank/DDBJ databases">
        <authorList>
            <person name="Teo W.F.A."/>
            <person name="Duangmal K."/>
        </authorList>
    </citation>
    <scope>NUCLEOTIDE SEQUENCE [LARGE SCALE GENOMIC DNA]</scope>
    <source>
        <strain evidence="2">K81G1</strain>
    </source>
</reference>
<dbReference type="Pfam" id="PF08021">
    <property type="entry name" value="FAD_binding_9"/>
    <property type="match status" value="1"/>
</dbReference>
<dbReference type="Gene3D" id="3.40.50.80">
    <property type="entry name" value="Nucleotide-binding domain of ferredoxin-NADP reductase (FNR) module"/>
    <property type="match status" value="1"/>
</dbReference>
<evidence type="ECO:0000259" key="1">
    <source>
        <dbReference type="PROSITE" id="PS51384"/>
    </source>
</evidence>
<dbReference type="GO" id="GO:0016491">
    <property type="term" value="F:oxidoreductase activity"/>
    <property type="evidence" value="ECO:0007669"/>
    <property type="project" value="InterPro"/>
</dbReference>
<comment type="caution">
    <text evidence="2">The sequence shown here is derived from an EMBL/GenBank/DDBJ whole genome shotgun (WGS) entry which is preliminary data.</text>
</comment>
<sequence length="271" mass="30035">MDVRAAQVTSVRRVTPGMARVSFAGDELHLCAGTCADAYVKLFFPLPGQEKPRLPDLVGDTWYRTYLAMPDDVRPPMRTYTIREHRGSEIDVDFVLHGDSGPASSWANRARPGDHVALIGPGGLHIVPEQTDWQLLVGDETALPAIGAILADLPRGAVAHAYIEVDHPAEEQELATEGDVEIHWVHRGERPHGEGLLDAVREAKFPDGTPYAWISGEAGMVKYARRHLVRERGLDKRAITFTGYWRKGVDQDQEAAESLRKYEAGEPLEED</sequence>
<dbReference type="Pfam" id="PF04954">
    <property type="entry name" value="SIP"/>
    <property type="match status" value="1"/>
</dbReference>
<dbReference type="InterPro" id="IPR017938">
    <property type="entry name" value="Riboflavin_synthase-like_b-brl"/>
</dbReference>
<dbReference type="Gene3D" id="2.40.30.10">
    <property type="entry name" value="Translation factors"/>
    <property type="match status" value="1"/>
</dbReference>
<dbReference type="RefSeq" id="WP_144755519.1">
    <property type="nucleotide sequence ID" value="NZ_VMNW02000060.1"/>
</dbReference>
<dbReference type="SUPFAM" id="SSF63380">
    <property type="entry name" value="Riboflavin synthase domain-like"/>
    <property type="match status" value="1"/>
</dbReference>
<organism evidence="2 3">
    <name type="scientific">Amycolatopsis acidicola</name>
    <dbReference type="NCBI Taxonomy" id="2596893"/>
    <lineage>
        <taxon>Bacteria</taxon>
        <taxon>Bacillati</taxon>
        <taxon>Actinomycetota</taxon>
        <taxon>Actinomycetes</taxon>
        <taxon>Pseudonocardiales</taxon>
        <taxon>Pseudonocardiaceae</taxon>
        <taxon>Amycolatopsis</taxon>
    </lineage>
</organism>
<dbReference type="PANTHER" id="PTHR30157:SF0">
    <property type="entry name" value="NADPH-DEPENDENT FERRIC-CHELATE REDUCTASE"/>
    <property type="match status" value="1"/>
</dbReference>
<dbReference type="InterPro" id="IPR017927">
    <property type="entry name" value="FAD-bd_FR_type"/>
</dbReference>
<proteinExistence type="predicted"/>
<dbReference type="OrthoDB" id="3291337at2"/>
<dbReference type="InterPro" id="IPR039261">
    <property type="entry name" value="FNR_nucleotide-bd"/>
</dbReference>
<name>A0A5N0UUG8_9PSEU</name>
<dbReference type="InterPro" id="IPR007037">
    <property type="entry name" value="SIP_rossman_dom"/>
</dbReference>
<dbReference type="InterPro" id="IPR039374">
    <property type="entry name" value="SIP_fam"/>
</dbReference>
<evidence type="ECO:0000313" key="3">
    <source>
        <dbReference type="Proteomes" id="UP000319769"/>
    </source>
</evidence>
<keyword evidence="3" id="KW-1185">Reference proteome</keyword>
<accession>A0A5N0UUG8</accession>
<dbReference type="CDD" id="cd06193">
    <property type="entry name" value="siderophore_interacting"/>
    <property type="match status" value="1"/>
</dbReference>
<protein>
    <submittedName>
        <fullName evidence="2">Siderophore-interacting protein</fullName>
    </submittedName>
</protein>
<evidence type="ECO:0000313" key="2">
    <source>
        <dbReference type="EMBL" id="KAA9155040.1"/>
    </source>
</evidence>
<dbReference type="PROSITE" id="PS51384">
    <property type="entry name" value="FAD_FR"/>
    <property type="match status" value="1"/>
</dbReference>
<dbReference type="PANTHER" id="PTHR30157">
    <property type="entry name" value="FERRIC REDUCTASE, NADPH-DEPENDENT"/>
    <property type="match status" value="1"/>
</dbReference>
<feature type="domain" description="FAD-binding FR-type" evidence="1">
    <location>
        <begin position="1"/>
        <end position="128"/>
    </location>
</feature>
<dbReference type="Proteomes" id="UP000319769">
    <property type="component" value="Unassembled WGS sequence"/>
</dbReference>
<gene>
    <name evidence="2" type="ORF">FPZ12_030740</name>
</gene>
<dbReference type="AlphaFoldDB" id="A0A5N0UUG8"/>
<dbReference type="EMBL" id="VMNW02000060">
    <property type="protein sequence ID" value="KAA9155040.1"/>
    <property type="molecule type" value="Genomic_DNA"/>
</dbReference>